<gene>
    <name evidence="2" type="ORF">KO353_11095</name>
</gene>
<dbReference type="Pfam" id="PF11249">
    <property type="entry name" value="DUF3047"/>
    <property type="match status" value="1"/>
</dbReference>
<organism evidence="2 3">
    <name type="scientific">Elioraea tepida</name>
    <dbReference type="NCBI Taxonomy" id="2843330"/>
    <lineage>
        <taxon>Bacteria</taxon>
        <taxon>Pseudomonadati</taxon>
        <taxon>Pseudomonadota</taxon>
        <taxon>Alphaproteobacteria</taxon>
        <taxon>Acetobacterales</taxon>
        <taxon>Elioraeaceae</taxon>
        <taxon>Elioraea</taxon>
    </lineage>
</organism>
<feature type="signal peptide" evidence="1">
    <location>
        <begin position="1"/>
        <end position="19"/>
    </location>
</feature>
<proteinExistence type="predicted"/>
<accession>A0A975YIR2</accession>
<protein>
    <submittedName>
        <fullName evidence="2">DUF3047 domain-containing protein</fullName>
    </submittedName>
</protein>
<feature type="chain" id="PRO_5038122641" evidence="1">
    <location>
        <begin position="20"/>
        <end position="235"/>
    </location>
</feature>
<keyword evidence="1" id="KW-0732">Signal</keyword>
<name>A0A975YIR2_9PROT</name>
<evidence type="ECO:0000313" key="2">
    <source>
        <dbReference type="EMBL" id="QXM23844.1"/>
    </source>
</evidence>
<dbReference type="RefSeq" id="WP_218284759.1">
    <property type="nucleotide sequence ID" value="NZ_CP076448.1"/>
</dbReference>
<keyword evidence="3" id="KW-1185">Reference proteome</keyword>
<dbReference type="AlphaFoldDB" id="A0A975YIR2"/>
<dbReference type="EMBL" id="CP076448">
    <property type="protein sequence ID" value="QXM23844.1"/>
    <property type="molecule type" value="Genomic_DNA"/>
</dbReference>
<evidence type="ECO:0000256" key="1">
    <source>
        <dbReference type="SAM" id="SignalP"/>
    </source>
</evidence>
<sequence length="235" mass="24641">MLRLAALAAVALVALPARAALDPALAAEGWRSIPFAAPGLAIVQDGETGLRIEGSGGIAVVFQPMRVPVGPNTCLSWRWRVDRGPPPTDLTRSSGADRGLALWVGFEPDAERMGLLQRYLMGVATMSSGRRMVPGFILVYVHGGTGEEPLWHRSPLTGGIGRTMVLSPAGTAIGEWVEQEVPLAQHFRAAFGIAPTGFVTELAIAADGDDTGAAIAARIGELRFKPCAGPAQATR</sequence>
<evidence type="ECO:0000313" key="3">
    <source>
        <dbReference type="Proteomes" id="UP000694001"/>
    </source>
</evidence>
<dbReference type="Proteomes" id="UP000694001">
    <property type="component" value="Chromosome"/>
</dbReference>
<dbReference type="KEGG" id="elio:KO353_11095"/>
<reference evidence="2" key="1">
    <citation type="submission" date="2021-06" db="EMBL/GenBank/DDBJ databases">
        <title>Elioraea tepida, sp. nov., a moderately thermophilic aerobic anoxygenic phototrophic bacterium isolated from an alkaline siliceous hot spring mat community in Yellowstone National Park, WY, USA.</title>
        <authorList>
            <person name="Saini M.K."/>
            <person name="Yoshida S."/>
            <person name="Sebastian A."/>
            <person name="Hirose S."/>
            <person name="Hara E."/>
            <person name="Tamaki H."/>
            <person name="Soulier N.T."/>
            <person name="Albert I."/>
            <person name="Hanada S."/>
            <person name="Bryant D.A."/>
            <person name="Tank M."/>
        </authorList>
    </citation>
    <scope>NUCLEOTIDE SEQUENCE</scope>
    <source>
        <strain evidence="2">MS-P2</strain>
    </source>
</reference>
<dbReference type="InterPro" id="IPR021409">
    <property type="entry name" value="DUF3047"/>
</dbReference>